<name>A0ABV6RWA4_9GAMM</name>
<proteinExistence type="predicted"/>
<dbReference type="RefSeq" id="WP_386672706.1">
    <property type="nucleotide sequence ID" value="NZ_JBHLTG010000006.1"/>
</dbReference>
<evidence type="ECO:0000313" key="1">
    <source>
        <dbReference type="EMBL" id="MFC0680712.1"/>
    </source>
</evidence>
<reference evidence="1 2" key="1">
    <citation type="submission" date="2024-09" db="EMBL/GenBank/DDBJ databases">
        <authorList>
            <person name="Sun Q."/>
            <person name="Mori K."/>
        </authorList>
    </citation>
    <scope>NUCLEOTIDE SEQUENCE [LARGE SCALE GENOMIC DNA]</scope>
    <source>
        <strain evidence="1 2">KCTC 23076</strain>
    </source>
</reference>
<protein>
    <submittedName>
        <fullName evidence="1">Uncharacterized protein</fullName>
    </submittedName>
</protein>
<comment type="caution">
    <text evidence="1">The sequence shown here is derived from an EMBL/GenBank/DDBJ whole genome shotgun (WGS) entry which is preliminary data.</text>
</comment>
<dbReference type="EMBL" id="JBHLTG010000006">
    <property type="protein sequence ID" value="MFC0680712.1"/>
    <property type="molecule type" value="Genomic_DNA"/>
</dbReference>
<accession>A0ABV6RWA4</accession>
<keyword evidence="2" id="KW-1185">Reference proteome</keyword>
<dbReference type="Proteomes" id="UP001589896">
    <property type="component" value="Unassembled WGS sequence"/>
</dbReference>
<gene>
    <name evidence="1" type="ORF">ACFFGH_23010</name>
</gene>
<organism evidence="1 2">
    <name type="scientific">Lysobacter korlensis</name>
    <dbReference type="NCBI Taxonomy" id="553636"/>
    <lineage>
        <taxon>Bacteria</taxon>
        <taxon>Pseudomonadati</taxon>
        <taxon>Pseudomonadota</taxon>
        <taxon>Gammaproteobacteria</taxon>
        <taxon>Lysobacterales</taxon>
        <taxon>Lysobacteraceae</taxon>
        <taxon>Lysobacter</taxon>
    </lineage>
</organism>
<sequence length="174" mass="18937">MAGSTIWLEREVGALIVRWLDRLPDWTPFSDRDEGAACLTCARYSASLQLSDVPHTLVHQIASPIDDLVTNCFLTVAAERYEPLLAAGWSISVDNGLVRLVAPVHAPPRERHPAPAADVAGLRLALTELHTDLLGRAVYTVQQNQRAIAGAVRATVEPVVWRMAAELIDEVCGP</sequence>
<evidence type="ECO:0000313" key="2">
    <source>
        <dbReference type="Proteomes" id="UP001589896"/>
    </source>
</evidence>